<comment type="caution">
    <text evidence="1">The sequence shown here is derived from an EMBL/GenBank/DDBJ whole genome shotgun (WGS) entry which is preliminary data.</text>
</comment>
<organism evidence="1 2">
    <name type="scientific">Rhodopirellula maiorica SM1</name>
    <dbReference type="NCBI Taxonomy" id="1265738"/>
    <lineage>
        <taxon>Bacteria</taxon>
        <taxon>Pseudomonadati</taxon>
        <taxon>Planctomycetota</taxon>
        <taxon>Planctomycetia</taxon>
        <taxon>Pirellulales</taxon>
        <taxon>Pirellulaceae</taxon>
        <taxon>Novipirellula</taxon>
    </lineage>
</organism>
<evidence type="ECO:0000313" key="2">
    <source>
        <dbReference type="Proteomes" id="UP000011991"/>
    </source>
</evidence>
<evidence type="ECO:0000313" key="1">
    <source>
        <dbReference type="EMBL" id="EMI15666.1"/>
    </source>
</evidence>
<dbReference type="PATRIC" id="fig|1265738.3.peg.7383"/>
<name>M5R9E0_9BACT</name>
<protein>
    <submittedName>
        <fullName evidence="1">Uncharacterized protein</fullName>
    </submittedName>
</protein>
<gene>
    <name evidence="1" type="ORF">RMSM_07402</name>
</gene>
<dbReference type="AlphaFoldDB" id="M5R9E0"/>
<sequence length="96" mass="10616">MTRFSRWKSEFEILCITPVRRLRQTGHFTGVNQVASSDGKIRWVVTLDGDPVDVGATGSGPNMMFRCPHSNLRYAASGFTFTANGFELASPFAKTN</sequence>
<keyword evidence="2" id="KW-1185">Reference proteome</keyword>
<accession>M5R9E0</accession>
<dbReference type="EMBL" id="ANOG01001057">
    <property type="protein sequence ID" value="EMI15666.1"/>
    <property type="molecule type" value="Genomic_DNA"/>
</dbReference>
<proteinExistence type="predicted"/>
<reference evidence="1 2" key="1">
    <citation type="journal article" date="2013" name="Mar. Genomics">
        <title>Expression of sulfatases in Rhodopirellula baltica and the diversity of sulfatases in the genus Rhodopirellula.</title>
        <authorList>
            <person name="Wegner C.E."/>
            <person name="Richter-Heitmann T."/>
            <person name="Klindworth A."/>
            <person name="Klockow C."/>
            <person name="Richter M."/>
            <person name="Achstetter T."/>
            <person name="Glockner F.O."/>
            <person name="Harder J."/>
        </authorList>
    </citation>
    <scope>NUCLEOTIDE SEQUENCE [LARGE SCALE GENOMIC DNA]</scope>
    <source>
        <strain evidence="1 2">SM1</strain>
    </source>
</reference>
<dbReference type="Proteomes" id="UP000011991">
    <property type="component" value="Unassembled WGS sequence"/>
</dbReference>